<dbReference type="InterPro" id="IPR045507">
    <property type="entry name" value="DUF6483"/>
</dbReference>
<organism evidence="1 2">
    <name type="scientific">Peptostreptococcus porci</name>
    <dbReference type="NCBI Taxonomy" id="2652282"/>
    <lineage>
        <taxon>Bacteria</taxon>
        <taxon>Bacillati</taxon>
        <taxon>Bacillota</taxon>
        <taxon>Clostridia</taxon>
        <taxon>Peptostreptococcales</taxon>
        <taxon>Peptostreptococcaceae</taxon>
        <taxon>Peptostreptococcus</taxon>
    </lineage>
</organism>
<comment type="caution">
    <text evidence="1">The sequence shown here is derived from an EMBL/GenBank/DDBJ whole genome shotgun (WGS) entry which is preliminary data.</text>
</comment>
<sequence>MGLVDRIRNENRERVFKELLGKKYSELKNFDILYNTMEEFLLIDLKRLVIEGNINKAEDTLFSYIEKNKDINVMFIAGEFYTMLMDMSDEELKKNDFSREEINAGLEEIRKIFNAKILTL</sequence>
<dbReference type="Pfam" id="PF20092">
    <property type="entry name" value="DUF6483"/>
    <property type="match status" value="1"/>
</dbReference>
<keyword evidence="2" id="KW-1185">Reference proteome</keyword>
<proteinExistence type="predicted"/>
<name>A0A6N7XEQ9_9FIRM</name>
<protein>
    <submittedName>
        <fullName evidence="1">Uncharacterized protein</fullName>
    </submittedName>
</protein>
<dbReference type="EMBL" id="VUNE01000001">
    <property type="protein sequence ID" value="MST61797.1"/>
    <property type="molecule type" value="Genomic_DNA"/>
</dbReference>
<dbReference type="AlphaFoldDB" id="A0A6N7XEQ9"/>
<gene>
    <name evidence="1" type="ORF">FYJ71_02260</name>
</gene>
<evidence type="ECO:0000313" key="1">
    <source>
        <dbReference type="EMBL" id="MST61797.1"/>
    </source>
</evidence>
<accession>A0A6N7XEQ9</accession>
<dbReference type="Proteomes" id="UP000440713">
    <property type="component" value="Unassembled WGS sequence"/>
</dbReference>
<dbReference type="RefSeq" id="WP_154537177.1">
    <property type="nucleotide sequence ID" value="NZ_JAQYHJ010000086.1"/>
</dbReference>
<evidence type="ECO:0000313" key="2">
    <source>
        <dbReference type="Proteomes" id="UP000440713"/>
    </source>
</evidence>
<reference evidence="1 2" key="1">
    <citation type="submission" date="2019-08" db="EMBL/GenBank/DDBJ databases">
        <title>In-depth cultivation of the pig gut microbiome towards novel bacterial diversity and tailored functional studies.</title>
        <authorList>
            <person name="Wylensek D."/>
            <person name="Hitch T.C.A."/>
            <person name="Clavel T."/>
        </authorList>
    </citation>
    <scope>NUCLEOTIDE SEQUENCE [LARGE SCALE GENOMIC DNA]</scope>
    <source>
        <strain evidence="1 2">WCA-SAB-591-4A-A</strain>
    </source>
</reference>